<accession>L8H829</accession>
<keyword evidence="3" id="KW-1185">Reference proteome</keyword>
<dbReference type="VEuPathDB" id="AmoebaDB:ACA1_182210"/>
<dbReference type="InterPro" id="IPR000014">
    <property type="entry name" value="PAS"/>
</dbReference>
<dbReference type="SUPFAM" id="SSF55785">
    <property type="entry name" value="PYP-like sensor domain (PAS domain)"/>
    <property type="match status" value="1"/>
</dbReference>
<gene>
    <name evidence="2" type="ORF">ACA1_182210</name>
</gene>
<organism evidence="2 3">
    <name type="scientific">Acanthamoeba castellanii (strain ATCC 30010 / Neff)</name>
    <dbReference type="NCBI Taxonomy" id="1257118"/>
    <lineage>
        <taxon>Eukaryota</taxon>
        <taxon>Amoebozoa</taxon>
        <taxon>Discosea</taxon>
        <taxon>Longamoebia</taxon>
        <taxon>Centramoebida</taxon>
        <taxon>Acanthamoebidae</taxon>
        <taxon>Acanthamoeba</taxon>
    </lineage>
</organism>
<sequence>MTSTVTFNHLSSRYVDTKPARAAGARRPRNPAPPAASAAAEPSMTVPTTVGRPGKRARSEGEVALGNREGDDMEGESEEGDEGEGESEEAEGAGDGGEGCGDGEESAVAMLARAVQMLTSEVKNLRLENQQLWSQMAVMQDRQIKLDRAMAALSRYSDVDIIVIIYNQHIIHSIIPYVNITLNLITNIIGNQQQLFMDERWRREWEQLHEPAFREFSPATTTVPSVAKLMLEDLRRDLPFLRQYALAHEFAVPGPGYPMVAGTMSSVFDNKPPVIVFVNQAMAQLTQYSWHELLGKPMSTIAVFNEAALPQLTPILTKKAPMSESTLHRFNHLFRTRSGRLLRIIDNTQFFFDHDGNVTLSLTHSSDDS</sequence>
<dbReference type="Proteomes" id="UP000011083">
    <property type="component" value="Unassembled WGS sequence"/>
</dbReference>
<evidence type="ECO:0000256" key="1">
    <source>
        <dbReference type="SAM" id="MobiDB-lite"/>
    </source>
</evidence>
<dbReference type="InterPro" id="IPR035965">
    <property type="entry name" value="PAS-like_dom_sf"/>
</dbReference>
<feature type="compositionally biased region" description="Acidic residues" evidence="1">
    <location>
        <begin position="71"/>
        <end position="92"/>
    </location>
</feature>
<feature type="compositionally biased region" description="Polar residues" evidence="1">
    <location>
        <begin position="1"/>
        <end position="11"/>
    </location>
</feature>
<protein>
    <recommendedName>
        <fullName evidence="4">PAS domain-containing protein</fullName>
    </recommendedName>
</protein>
<reference evidence="2 3" key="1">
    <citation type="journal article" date="2013" name="Genome Biol.">
        <title>Genome of Acanthamoeba castellanii highlights extensive lateral gene transfer and early evolution of tyrosine kinase signaling.</title>
        <authorList>
            <person name="Clarke M."/>
            <person name="Lohan A.J."/>
            <person name="Liu B."/>
            <person name="Lagkouvardos I."/>
            <person name="Roy S."/>
            <person name="Zafar N."/>
            <person name="Bertelli C."/>
            <person name="Schilde C."/>
            <person name="Kianianmomeni A."/>
            <person name="Burglin T.R."/>
            <person name="Frech C."/>
            <person name="Turcotte B."/>
            <person name="Kopec K.O."/>
            <person name="Synnott J.M."/>
            <person name="Choo C."/>
            <person name="Paponov I."/>
            <person name="Finkler A."/>
            <person name="Soon Heng Tan C."/>
            <person name="Hutchins A.P."/>
            <person name="Weinmeier T."/>
            <person name="Rattei T."/>
            <person name="Chu J.S."/>
            <person name="Gimenez G."/>
            <person name="Irimia M."/>
            <person name="Rigden D.J."/>
            <person name="Fitzpatrick D.A."/>
            <person name="Lorenzo-Morales J."/>
            <person name="Bateman A."/>
            <person name="Chiu C.H."/>
            <person name="Tang P."/>
            <person name="Hegemann P."/>
            <person name="Fromm H."/>
            <person name="Raoult D."/>
            <person name="Greub G."/>
            <person name="Miranda-Saavedra D."/>
            <person name="Chen N."/>
            <person name="Nash P."/>
            <person name="Ginger M.L."/>
            <person name="Horn M."/>
            <person name="Schaap P."/>
            <person name="Caler L."/>
            <person name="Loftus B."/>
        </authorList>
    </citation>
    <scope>NUCLEOTIDE SEQUENCE [LARGE SCALE GENOMIC DNA]</scope>
    <source>
        <strain evidence="2 3">Neff</strain>
    </source>
</reference>
<dbReference type="GeneID" id="14922209"/>
<evidence type="ECO:0008006" key="4">
    <source>
        <dbReference type="Google" id="ProtNLM"/>
    </source>
</evidence>
<dbReference type="RefSeq" id="XP_004345864.1">
    <property type="nucleotide sequence ID" value="XM_004345814.1"/>
</dbReference>
<dbReference type="KEGG" id="acan:ACA1_182210"/>
<proteinExistence type="predicted"/>
<feature type="region of interest" description="Disordered" evidence="1">
    <location>
        <begin position="1"/>
        <end position="103"/>
    </location>
</feature>
<dbReference type="Gene3D" id="3.30.450.20">
    <property type="entry name" value="PAS domain"/>
    <property type="match status" value="1"/>
</dbReference>
<dbReference type="AlphaFoldDB" id="L8H829"/>
<evidence type="ECO:0000313" key="3">
    <source>
        <dbReference type="Proteomes" id="UP000011083"/>
    </source>
</evidence>
<name>L8H829_ACACF</name>
<evidence type="ECO:0000313" key="2">
    <source>
        <dbReference type="EMBL" id="ELR21320.1"/>
    </source>
</evidence>
<dbReference type="CDD" id="cd00130">
    <property type="entry name" value="PAS"/>
    <property type="match status" value="1"/>
</dbReference>
<dbReference type="EMBL" id="KB007904">
    <property type="protein sequence ID" value="ELR21320.1"/>
    <property type="molecule type" value="Genomic_DNA"/>
</dbReference>